<dbReference type="GO" id="GO:0052689">
    <property type="term" value="F:carboxylic ester hydrolase activity"/>
    <property type="evidence" value="ECO:0007669"/>
    <property type="project" value="UniProtKB-KW"/>
</dbReference>
<sequence length="287" mass="31120">MKLSDFLLPLLSIPGVCAQFQQVTNFGSNPSKAKMYIYTPTNLPPNPAIVVGVHYCTGTGPGYYNGSPYKRLADQKKFIVIYPESPNSGGCWDVSSRATLRRDGGADSNAIANMVRYTINQYKADPKRVYVIGESSGGMMASILAAAYPDLFAAVINYSGVACGCFFTDSVAGWNSNCSGGRMNLTPAQWAKYVYDAYPGYNGVRPRMQLYHGSADTTIAPANYNYSIAQWSTVFGYPATPIQQKANTPESKYTTQIFGDRLTGIYASGVGHGVPVHGDEDMKFFGL</sequence>
<comment type="caution">
    <text evidence="5">The sequence shown here is derived from an EMBL/GenBank/DDBJ whole genome shotgun (WGS) entry which is preliminary data.</text>
</comment>
<evidence type="ECO:0000313" key="6">
    <source>
        <dbReference type="Proteomes" id="UP001321749"/>
    </source>
</evidence>
<dbReference type="InterPro" id="IPR050955">
    <property type="entry name" value="Plant_Biomass_Hydrol_Est"/>
</dbReference>
<comment type="subcellular location">
    <subcellularLocation>
        <location evidence="4">Secreted</location>
    </subcellularLocation>
</comment>
<dbReference type="EC" id="3.1.1.-" evidence="4"/>
<accession>A0AAV9HH69</accession>
<protein>
    <recommendedName>
        <fullName evidence="4">Carboxylic ester hydrolase</fullName>
        <ecNumber evidence="4">3.1.1.-</ecNumber>
    </recommendedName>
</protein>
<feature type="signal peptide" evidence="4">
    <location>
        <begin position="1"/>
        <end position="18"/>
    </location>
</feature>
<feature type="chain" id="PRO_5043088451" description="Carboxylic ester hydrolase" evidence="4">
    <location>
        <begin position="19"/>
        <end position="287"/>
    </location>
</feature>
<gene>
    <name evidence="5" type="ORF">QBC42DRAFT_299634</name>
</gene>
<dbReference type="GO" id="GO:0045493">
    <property type="term" value="P:xylan catabolic process"/>
    <property type="evidence" value="ECO:0007669"/>
    <property type="project" value="UniProtKB-UniRule"/>
</dbReference>
<proteinExistence type="inferred from homology"/>
<organism evidence="5 6">
    <name type="scientific">Cladorrhinum samala</name>
    <dbReference type="NCBI Taxonomy" id="585594"/>
    <lineage>
        <taxon>Eukaryota</taxon>
        <taxon>Fungi</taxon>
        <taxon>Dikarya</taxon>
        <taxon>Ascomycota</taxon>
        <taxon>Pezizomycotina</taxon>
        <taxon>Sordariomycetes</taxon>
        <taxon>Sordariomycetidae</taxon>
        <taxon>Sordariales</taxon>
        <taxon>Podosporaceae</taxon>
        <taxon>Cladorrhinum</taxon>
    </lineage>
</organism>
<dbReference type="PANTHER" id="PTHR43037:SF5">
    <property type="entry name" value="FERULOYL ESTERASE"/>
    <property type="match status" value="1"/>
</dbReference>
<dbReference type="Pfam" id="PF10503">
    <property type="entry name" value="Esterase_PHB"/>
    <property type="match status" value="1"/>
</dbReference>
<evidence type="ECO:0000256" key="1">
    <source>
        <dbReference type="ARBA" id="ARBA00022487"/>
    </source>
</evidence>
<keyword evidence="3 4" id="KW-0378">Hydrolase</keyword>
<keyword evidence="1 4" id="KW-0719">Serine esterase</keyword>
<dbReference type="InterPro" id="IPR029058">
    <property type="entry name" value="AB_hydrolase_fold"/>
</dbReference>
<dbReference type="EMBL" id="MU865044">
    <property type="protein sequence ID" value="KAK4459155.1"/>
    <property type="molecule type" value="Genomic_DNA"/>
</dbReference>
<evidence type="ECO:0000256" key="4">
    <source>
        <dbReference type="RuleBase" id="RU367147"/>
    </source>
</evidence>
<dbReference type="Proteomes" id="UP001321749">
    <property type="component" value="Unassembled WGS sequence"/>
</dbReference>
<dbReference type="PANTHER" id="PTHR43037">
    <property type="entry name" value="UNNAMED PRODUCT-RELATED"/>
    <property type="match status" value="1"/>
</dbReference>
<keyword evidence="6" id="KW-1185">Reference proteome</keyword>
<evidence type="ECO:0000313" key="5">
    <source>
        <dbReference type="EMBL" id="KAK4459155.1"/>
    </source>
</evidence>
<keyword evidence="4" id="KW-0624">Polysaccharide degradation</keyword>
<dbReference type="NCBIfam" id="TIGR01840">
    <property type="entry name" value="esterase_phb"/>
    <property type="match status" value="1"/>
</dbReference>
<evidence type="ECO:0000256" key="3">
    <source>
        <dbReference type="ARBA" id="ARBA00022801"/>
    </source>
</evidence>
<reference evidence="5" key="1">
    <citation type="journal article" date="2023" name="Mol. Phylogenet. Evol.">
        <title>Genome-scale phylogeny and comparative genomics of the fungal order Sordariales.</title>
        <authorList>
            <person name="Hensen N."/>
            <person name="Bonometti L."/>
            <person name="Westerberg I."/>
            <person name="Brannstrom I.O."/>
            <person name="Guillou S."/>
            <person name="Cros-Aarteil S."/>
            <person name="Calhoun S."/>
            <person name="Haridas S."/>
            <person name="Kuo A."/>
            <person name="Mondo S."/>
            <person name="Pangilinan J."/>
            <person name="Riley R."/>
            <person name="LaButti K."/>
            <person name="Andreopoulos B."/>
            <person name="Lipzen A."/>
            <person name="Chen C."/>
            <person name="Yan M."/>
            <person name="Daum C."/>
            <person name="Ng V."/>
            <person name="Clum A."/>
            <person name="Steindorff A."/>
            <person name="Ohm R.A."/>
            <person name="Martin F."/>
            <person name="Silar P."/>
            <person name="Natvig D.O."/>
            <person name="Lalanne C."/>
            <person name="Gautier V."/>
            <person name="Ament-Velasquez S.L."/>
            <person name="Kruys A."/>
            <person name="Hutchinson M.I."/>
            <person name="Powell A.J."/>
            <person name="Barry K."/>
            <person name="Miller A.N."/>
            <person name="Grigoriev I.V."/>
            <person name="Debuchy R."/>
            <person name="Gladieux P."/>
            <person name="Hiltunen Thoren M."/>
            <person name="Johannesson H."/>
        </authorList>
    </citation>
    <scope>NUCLEOTIDE SEQUENCE</scope>
    <source>
        <strain evidence="5">PSN324</strain>
    </source>
</reference>
<evidence type="ECO:0000256" key="2">
    <source>
        <dbReference type="ARBA" id="ARBA00022729"/>
    </source>
</evidence>
<keyword evidence="4" id="KW-0119">Carbohydrate metabolism</keyword>
<comment type="similarity">
    <text evidence="4">Belongs to the carbohydrate esterase 1 (CE1) family.</text>
</comment>
<dbReference type="AlphaFoldDB" id="A0AAV9HH69"/>
<name>A0AAV9HH69_9PEZI</name>
<keyword evidence="2 4" id="KW-0732">Signal</keyword>
<comment type="function">
    <text evidence="4">Esterase involved in the hydrolysis of xylan, a major structural heterogeneous polysaccharide found in plant biomass representing the second most abundant polysaccharide in the biosphere, after cellulose.</text>
</comment>
<dbReference type="SUPFAM" id="SSF53474">
    <property type="entry name" value="alpha/beta-Hydrolases"/>
    <property type="match status" value="2"/>
</dbReference>
<reference evidence="5" key="2">
    <citation type="submission" date="2023-06" db="EMBL/GenBank/DDBJ databases">
        <authorList>
            <consortium name="Lawrence Berkeley National Laboratory"/>
            <person name="Mondo S.J."/>
            <person name="Hensen N."/>
            <person name="Bonometti L."/>
            <person name="Westerberg I."/>
            <person name="Brannstrom I.O."/>
            <person name="Guillou S."/>
            <person name="Cros-Aarteil S."/>
            <person name="Calhoun S."/>
            <person name="Haridas S."/>
            <person name="Kuo A."/>
            <person name="Pangilinan J."/>
            <person name="Riley R."/>
            <person name="Labutti K."/>
            <person name="Andreopoulos B."/>
            <person name="Lipzen A."/>
            <person name="Chen C."/>
            <person name="Yanf M."/>
            <person name="Daum C."/>
            <person name="Ng V."/>
            <person name="Clum A."/>
            <person name="Steindorff A."/>
            <person name="Ohm R."/>
            <person name="Martin F."/>
            <person name="Silar P."/>
            <person name="Natvig D."/>
            <person name="Lalanne C."/>
            <person name="Gautier V."/>
            <person name="Ament-Velasquez S.L."/>
            <person name="Kruys A."/>
            <person name="Hutchinson M.I."/>
            <person name="Powell A.J."/>
            <person name="Barry K."/>
            <person name="Miller A.N."/>
            <person name="Grigoriev I.V."/>
            <person name="Debuchy R."/>
            <person name="Gladieux P."/>
            <person name="Thoren M.H."/>
            <person name="Johannesson H."/>
        </authorList>
    </citation>
    <scope>NUCLEOTIDE SEQUENCE</scope>
    <source>
        <strain evidence="5">PSN324</strain>
    </source>
</reference>
<dbReference type="InterPro" id="IPR010126">
    <property type="entry name" value="Esterase_phb"/>
</dbReference>
<dbReference type="GO" id="GO:0005576">
    <property type="term" value="C:extracellular region"/>
    <property type="evidence" value="ECO:0007669"/>
    <property type="project" value="UniProtKB-SubCell"/>
</dbReference>
<keyword evidence="4" id="KW-0964">Secreted</keyword>
<dbReference type="Gene3D" id="3.40.50.1820">
    <property type="entry name" value="alpha/beta hydrolase"/>
    <property type="match status" value="1"/>
</dbReference>